<evidence type="ECO:0000313" key="1">
    <source>
        <dbReference type="EMBL" id="CNH62070.1"/>
    </source>
</evidence>
<dbReference type="AlphaFoldDB" id="A0A0T9PGQ3"/>
<dbReference type="InterPro" id="IPR038072">
    <property type="entry name" value="GspK_central_sf"/>
</dbReference>
<dbReference type="EMBL" id="CQAW01000007">
    <property type="protein sequence ID" value="CNH62070.1"/>
    <property type="molecule type" value="Genomic_DNA"/>
</dbReference>
<sequence length="337" mass="39685">MKQRGIALLLVLSVVLLMSTMVFTAYFYLTDMFYFVANSEHHQSKKKLLLGSERFFLKNIVKKILTKTNFETIPSMLLTSDSVIRINNRDVYYKLIDRTNCFNVNTLHYNFNYINKDDYIYPWLVLKYLFQLNNITSTVLNEIIMNFNHANKLNEKQSNINKEYSPSLLAIRKALLVGDSIGDLFNINYEDFLKITPFLCYRNDTTLLININILEVKHRQLLQAIFMNEINEDDITKAISFKSNNKLDNVESFFEFIVNNSTINIDKMNKIRNINGLRFSHDEYYFSSIFRLKSKGGAHQLMSLFHVKEKDIAVLQRRLSFSEEYKESRFPSNNTSY</sequence>
<dbReference type="GO" id="GO:0016020">
    <property type="term" value="C:membrane"/>
    <property type="evidence" value="ECO:0007669"/>
    <property type="project" value="InterPro"/>
</dbReference>
<dbReference type="RefSeq" id="WP_050113843.1">
    <property type="nucleotide sequence ID" value="NZ_CQAW01000007.1"/>
</dbReference>
<gene>
    <name evidence="1" type="ORF">ERS008472_01892</name>
</gene>
<evidence type="ECO:0000313" key="2">
    <source>
        <dbReference type="Proteomes" id="UP000041882"/>
    </source>
</evidence>
<dbReference type="PANTHER" id="PTHR38831:SF1">
    <property type="entry name" value="TYPE II SECRETION SYSTEM PROTEIN K-RELATED"/>
    <property type="match status" value="1"/>
</dbReference>
<keyword evidence="2" id="KW-1185">Reference proteome</keyword>
<dbReference type="SUPFAM" id="SSF158544">
    <property type="entry name" value="GspK insert domain-like"/>
    <property type="match status" value="1"/>
</dbReference>
<dbReference type="InterPro" id="IPR005628">
    <property type="entry name" value="GspK"/>
</dbReference>
<name>A0A0T9PGQ3_9GAMM</name>
<reference evidence="2" key="1">
    <citation type="submission" date="2015-03" db="EMBL/GenBank/DDBJ databases">
        <authorList>
            <consortium name="Pathogen Informatics"/>
            <person name="Murphy D."/>
        </authorList>
    </citation>
    <scope>NUCLEOTIDE SEQUENCE [LARGE SCALE GENOMIC DNA]</scope>
    <source>
        <strain evidence="2">IP6945</strain>
    </source>
</reference>
<dbReference type="Proteomes" id="UP000041882">
    <property type="component" value="Unassembled WGS sequence"/>
</dbReference>
<accession>A0A0T9PGQ3</accession>
<protein>
    <submittedName>
        <fullName evidence="1">General secretion pathway protein K</fullName>
    </submittedName>
</protein>
<dbReference type="PANTHER" id="PTHR38831">
    <property type="entry name" value="TYPE II SECRETION SYSTEM PROTEIN K"/>
    <property type="match status" value="1"/>
</dbReference>
<dbReference type="GO" id="GO:0009306">
    <property type="term" value="P:protein secretion"/>
    <property type="evidence" value="ECO:0007669"/>
    <property type="project" value="InterPro"/>
</dbReference>
<organism evidence="1 2">
    <name type="scientific">Yersinia thracica</name>
    <dbReference type="NCBI Taxonomy" id="2890319"/>
    <lineage>
        <taxon>Bacteria</taxon>
        <taxon>Pseudomonadati</taxon>
        <taxon>Pseudomonadota</taxon>
        <taxon>Gammaproteobacteria</taxon>
        <taxon>Enterobacterales</taxon>
        <taxon>Yersiniaceae</taxon>
        <taxon>Yersinia</taxon>
    </lineage>
</organism>
<proteinExistence type="predicted"/>